<dbReference type="AlphaFoldDB" id="A0A0F4GEX4"/>
<feature type="signal peptide" evidence="1">
    <location>
        <begin position="1"/>
        <end position="19"/>
    </location>
</feature>
<dbReference type="EMBL" id="LAFY01004066">
    <property type="protein sequence ID" value="KJX95532.1"/>
    <property type="molecule type" value="Genomic_DNA"/>
</dbReference>
<dbReference type="SUPFAM" id="SSF55486">
    <property type="entry name" value="Metalloproteases ('zincins'), catalytic domain"/>
    <property type="match status" value="1"/>
</dbReference>
<evidence type="ECO:0008006" key="4">
    <source>
        <dbReference type="Google" id="ProtNLM"/>
    </source>
</evidence>
<evidence type="ECO:0000313" key="3">
    <source>
        <dbReference type="Proteomes" id="UP000033647"/>
    </source>
</evidence>
<dbReference type="OrthoDB" id="3780976at2759"/>
<protein>
    <recommendedName>
        <fullName evidence="4">Lysine-specific metallo-endopeptidase domain-containing protein</fullName>
    </recommendedName>
</protein>
<sequence length="522" mass="58373">MLVLPTLLALLPALAKTLAIDHSSTSLSGANASDSSDIDTFSNFNFGTAKVNSTIVPHLDSTDAQLGAPINIISSNAQHLDSTDAQSLNATEAQSRELAIAQSHVLLKDFDGCTSTQISTVNLAWEDMHNLVRAVGEPGLINLDVGAETDLKPQERRDLFSANSWFGNFDPVNTAFFGNLSHMQDTVRNNFRQLRRFGADDPKLDRYFGLFIRVICGDQQDIKYQFGPQNKWSGCQLRKIDAHVLVKGENPELGDYPYHTIIFCDRFFNLRESFGQRVDKMDRSPITYPPRDVNTLASQATTLMHELLHIPRKTFFDNGVSNPTGVDFTLTPYPPVPGRNNELQRVGSAYGPAKAKWLAKTYGTPQAIMNVENYVYYALAQWMEKNRRYLLGENGIADYPEPQWNVTNTTSTPSSQWKRQFPDVDLTMGGNDGNDFQVMSDTMPEQISDWDFYAGNSCATDNDCVSTCPGWLYGYCVEELRGDLVPYHICHCIEKIFRGRSEGLELAWLFVGERHWGGEGAS</sequence>
<proteinExistence type="predicted"/>
<dbReference type="Gene3D" id="3.40.390.10">
    <property type="entry name" value="Collagenase (Catalytic Domain)"/>
    <property type="match status" value="1"/>
</dbReference>
<keyword evidence="3" id="KW-1185">Reference proteome</keyword>
<reference evidence="2 3" key="1">
    <citation type="submission" date="2015-03" db="EMBL/GenBank/DDBJ databases">
        <title>RNA-seq based gene annotation and comparative genomics of four Zymoseptoria species reveal species-specific pathogenicity related genes and transposable element activity.</title>
        <authorList>
            <person name="Grandaubert J."/>
            <person name="Bhattacharyya A."/>
            <person name="Stukenbrock E.H."/>
        </authorList>
    </citation>
    <scope>NUCLEOTIDE SEQUENCE [LARGE SCALE GENOMIC DNA]</scope>
    <source>
        <strain evidence="2 3">Zb18110</strain>
    </source>
</reference>
<evidence type="ECO:0000313" key="2">
    <source>
        <dbReference type="EMBL" id="KJX95532.1"/>
    </source>
</evidence>
<organism evidence="2 3">
    <name type="scientific">Zymoseptoria brevis</name>
    <dbReference type="NCBI Taxonomy" id="1047168"/>
    <lineage>
        <taxon>Eukaryota</taxon>
        <taxon>Fungi</taxon>
        <taxon>Dikarya</taxon>
        <taxon>Ascomycota</taxon>
        <taxon>Pezizomycotina</taxon>
        <taxon>Dothideomycetes</taxon>
        <taxon>Dothideomycetidae</taxon>
        <taxon>Mycosphaerellales</taxon>
        <taxon>Mycosphaerellaceae</taxon>
        <taxon>Zymoseptoria</taxon>
    </lineage>
</organism>
<evidence type="ECO:0000256" key="1">
    <source>
        <dbReference type="SAM" id="SignalP"/>
    </source>
</evidence>
<comment type="caution">
    <text evidence="2">The sequence shown here is derived from an EMBL/GenBank/DDBJ whole genome shotgun (WGS) entry which is preliminary data.</text>
</comment>
<dbReference type="Proteomes" id="UP000033647">
    <property type="component" value="Unassembled WGS sequence"/>
</dbReference>
<keyword evidence="1" id="KW-0732">Signal</keyword>
<dbReference type="InterPro" id="IPR024079">
    <property type="entry name" value="MetalloPept_cat_dom_sf"/>
</dbReference>
<accession>A0A0F4GEX4</accession>
<dbReference type="GO" id="GO:0008237">
    <property type="term" value="F:metallopeptidase activity"/>
    <property type="evidence" value="ECO:0007669"/>
    <property type="project" value="InterPro"/>
</dbReference>
<gene>
    <name evidence="2" type="ORF">TI39_contig4106g00029</name>
</gene>
<name>A0A0F4GEX4_9PEZI</name>
<feature type="chain" id="PRO_5002468639" description="Lysine-specific metallo-endopeptidase domain-containing protein" evidence="1">
    <location>
        <begin position="20"/>
        <end position="522"/>
    </location>
</feature>